<dbReference type="EMBL" id="JAGXEW010000031">
    <property type="protein sequence ID" value="KAK1155338.1"/>
    <property type="molecule type" value="Genomic_DNA"/>
</dbReference>
<dbReference type="AlphaFoldDB" id="A0AAD8CTX8"/>
<reference evidence="2" key="1">
    <citation type="submission" date="2022-02" db="EMBL/GenBank/DDBJ databases">
        <title>Atlantic sturgeon de novo genome assembly.</title>
        <authorList>
            <person name="Stock M."/>
            <person name="Klopp C."/>
            <person name="Guiguen Y."/>
            <person name="Cabau C."/>
            <person name="Parinello H."/>
            <person name="Santidrian Yebra-Pimentel E."/>
            <person name="Kuhl H."/>
            <person name="Dirks R.P."/>
            <person name="Guessner J."/>
            <person name="Wuertz S."/>
            <person name="Du K."/>
            <person name="Schartl M."/>
        </authorList>
    </citation>
    <scope>NUCLEOTIDE SEQUENCE</scope>
    <source>
        <strain evidence="2">STURGEONOMICS-FGT-2020</strain>
        <tissue evidence="2">Whole blood</tissue>
    </source>
</reference>
<organism evidence="2 3">
    <name type="scientific">Acipenser oxyrinchus oxyrinchus</name>
    <dbReference type="NCBI Taxonomy" id="40147"/>
    <lineage>
        <taxon>Eukaryota</taxon>
        <taxon>Metazoa</taxon>
        <taxon>Chordata</taxon>
        <taxon>Craniata</taxon>
        <taxon>Vertebrata</taxon>
        <taxon>Euteleostomi</taxon>
        <taxon>Actinopterygii</taxon>
        <taxon>Chondrostei</taxon>
        <taxon>Acipenseriformes</taxon>
        <taxon>Acipenseridae</taxon>
        <taxon>Acipenser</taxon>
    </lineage>
</organism>
<dbReference type="GO" id="GO:0015629">
    <property type="term" value="C:actin cytoskeleton"/>
    <property type="evidence" value="ECO:0007669"/>
    <property type="project" value="TreeGrafter"/>
</dbReference>
<dbReference type="Proteomes" id="UP001230051">
    <property type="component" value="Unassembled WGS sequence"/>
</dbReference>
<proteinExistence type="predicted"/>
<evidence type="ECO:0000313" key="3">
    <source>
        <dbReference type="Proteomes" id="UP001230051"/>
    </source>
</evidence>
<dbReference type="Gene3D" id="2.30.29.30">
    <property type="entry name" value="Pleckstrin-homology domain (PH domain)/Phosphotyrosine-binding domain (PTB)"/>
    <property type="match status" value="1"/>
</dbReference>
<keyword evidence="3" id="KW-1185">Reference proteome</keyword>
<name>A0AAD8CTX8_ACIOX</name>
<dbReference type="SUPFAM" id="SSF50729">
    <property type="entry name" value="PH domain-like"/>
    <property type="match status" value="1"/>
</dbReference>
<comment type="caution">
    <text evidence="2">The sequence shown here is derived from an EMBL/GenBank/DDBJ whole genome shotgun (WGS) entry which is preliminary data.</text>
</comment>
<dbReference type="PANTHER" id="PTHR17271:SF10">
    <property type="entry name" value="TRIO AND F-ACTIN-BINDING PROTEIN"/>
    <property type="match status" value="1"/>
</dbReference>
<evidence type="ECO:0000259" key="1">
    <source>
        <dbReference type="PROSITE" id="PS50003"/>
    </source>
</evidence>
<evidence type="ECO:0000313" key="2">
    <source>
        <dbReference type="EMBL" id="KAK1155338.1"/>
    </source>
</evidence>
<accession>A0AAD8CTX8</accession>
<dbReference type="InterPro" id="IPR011993">
    <property type="entry name" value="PH-like_dom_sf"/>
</dbReference>
<dbReference type="PROSITE" id="PS50003">
    <property type="entry name" value="PH_DOMAIN"/>
    <property type="match status" value="1"/>
</dbReference>
<feature type="domain" description="PH" evidence="1">
    <location>
        <begin position="6"/>
        <end position="71"/>
    </location>
</feature>
<sequence length="71" mass="7936">MTPDLLNFKKGWMSKLDEKGEWKRHWFVLTDAGLRYYRDSNAEEVTGFVVLGTSSAGTGTQSLSSLLLSAH</sequence>
<dbReference type="GO" id="GO:1900026">
    <property type="term" value="P:positive regulation of substrate adhesion-dependent cell spreading"/>
    <property type="evidence" value="ECO:0007669"/>
    <property type="project" value="TreeGrafter"/>
</dbReference>
<dbReference type="Pfam" id="PF00169">
    <property type="entry name" value="PH"/>
    <property type="match status" value="1"/>
</dbReference>
<dbReference type="GO" id="GO:0051015">
    <property type="term" value="F:actin filament binding"/>
    <property type="evidence" value="ECO:0007669"/>
    <property type="project" value="TreeGrafter"/>
</dbReference>
<protein>
    <submittedName>
        <fullName evidence="2">TRIO and F-actin-binding protein</fullName>
    </submittedName>
</protein>
<dbReference type="PANTHER" id="PTHR17271">
    <property type="entry name" value="PLECKSTRIN HOMOLOGY PH DOMAIN-CONTAINING PROTEIN"/>
    <property type="match status" value="1"/>
</dbReference>
<gene>
    <name evidence="2" type="primary">Triobp</name>
    <name evidence="2" type="ORF">AOXY_G27108</name>
</gene>
<dbReference type="InterPro" id="IPR001849">
    <property type="entry name" value="PH_domain"/>
</dbReference>
<dbReference type="InterPro" id="IPR052223">
    <property type="entry name" value="Actin_Cytoskeleton_Reg"/>
</dbReference>